<comment type="caution">
    <text evidence="1">The sequence shown here is derived from an EMBL/GenBank/DDBJ whole genome shotgun (WGS) entry which is preliminary data.</text>
</comment>
<sequence length="79" mass="8795">MHSELLANWSAEIAELTNILDRGMDGIKRQLEASSANLDRHLLELQAQLEATKYDVIMCLIGSIISAYAFVFAVICILE</sequence>
<accession>A0ACB9GVT1</accession>
<name>A0ACB9GVT1_9ASTR</name>
<dbReference type="Proteomes" id="UP001056120">
    <property type="component" value="Linkage Group LG13"/>
</dbReference>
<reference evidence="2" key="1">
    <citation type="journal article" date="2022" name="Mol. Ecol. Resour.">
        <title>The genomes of chicory, endive, great burdock and yacon provide insights into Asteraceae palaeo-polyploidization history and plant inulin production.</title>
        <authorList>
            <person name="Fan W."/>
            <person name="Wang S."/>
            <person name="Wang H."/>
            <person name="Wang A."/>
            <person name="Jiang F."/>
            <person name="Liu H."/>
            <person name="Zhao H."/>
            <person name="Xu D."/>
            <person name="Zhang Y."/>
        </authorList>
    </citation>
    <scope>NUCLEOTIDE SEQUENCE [LARGE SCALE GENOMIC DNA]</scope>
    <source>
        <strain evidence="2">cv. Yunnan</strain>
    </source>
</reference>
<keyword evidence="2" id="KW-1185">Reference proteome</keyword>
<organism evidence="1 2">
    <name type="scientific">Smallanthus sonchifolius</name>
    <dbReference type="NCBI Taxonomy" id="185202"/>
    <lineage>
        <taxon>Eukaryota</taxon>
        <taxon>Viridiplantae</taxon>
        <taxon>Streptophyta</taxon>
        <taxon>Embryophyta</taxon>
        <taxon>Tracheophyta</taxon>
        <taxon>Spermatophyta</taxon>
        <taxon>Magnoliopsida</taxon>
        <taxon>eudicotyledons</taxon>
        <taxon>Gunneridae</taxon>
        <taxon>Pentapetalae</taxon>
        <taxon>asterids</taxon>
        <taxon>campanulids</taxon>
        <taxon>Asterales</taxon>
        <taxon>Asteraceae</taxon>
        <taxon>Asteroideae</taxon>
        <taxon>Heliantheae alliance</taxon>
        <taxon>Millerieae</taxon>
        <taxon>Smallanthus</taxon>
    </lineage>
</organism>
<reference evidence="1 2" key="2">
    <citation type="journal article" date="2022" name="Mol. Ecol. Resour.">
        <title>The genomes of chicory, endive, great burdock and yacon provide insights into Asteraceae paleo-polyploidization history and plant inulin production.</title>
        <authorList>
            <person name="Fan W."/>
            <person name="Wang S."/>
            <person name="Wang H."/>
            <person name="Wang A."/>
            <person name="Jiang F."/>
            <person name="Liu H."/>
            <person name="Zhao H."/>
            <person name="Xu D."/>
            <person name="Zhang Y."/>
        </authorList>
    </citation>
    <scope>NUCLEOTIDE SEQUENCE [LARGE SCALE GENOMIC DNA]</scope>
    <source>
        <strain evidence="2">cv. Yunnan</strain>
        <tissue evidence="1">Leaves</tissue>
    </source>
</reference>
<evidence type="ECO:0000313" key="1">
    <source>
        <dbReference type="EMBL" id="KAI3787604.1"/>
    </source>
</evidence>
<evidence type="ECO:0000313" key="2">
    <source>
        <dbReference type="Proteomes" id="UP001056120"/>
    </source>
</evidence>
<protein>
    <submittedName>
        <fullName evidence="1">Uncharacterized protein</fullName>
    </submittedName>
</protein>
<proteinExistence type="predicted"/>
<dbReference type="EMBL" id="CM042030">
    <property type="protein sequence ID" value="KAI3787604.1"/>
    <property type="molecule type" value="Genomic_DNA"/>
</dbReference>
<gene>
    <name evidence="1" type="ORF">L1987_42193</name>
</gene>